<evidence type="ECO:0000313" key="3">
    <source>
        <dbReference type="EMBL" id="MFC4874709.1"/>
    </source>
</evidence>
<dbReference type="InterPro" id="IPR008969">
    <property type="entry name" value="CarboxyPept-like_regulatory"/>
</dbReference>
<dbReference type="Pfam" id="PF13715">
    <property type="entry name" value="CarbopepD_reg_2"/>
    <property type="match status" value="1"/>
</dbReference>
<keyword evidence="1" id="KW-0998">Cell outer membrane</keyword>
<dbReference type="SUPFAM" id="SSF49464">
    <property type="entry name" value="Carboxypeptidase regulatory domain-like"/>
    <property type="match status" value="1"/>
</dbReference>
<dbReference type="InterPro" id="IPR023996">
    <property type="entry name" value="TonB-dep_OMP_SusC/RagA"/>
</dbReference>
<keyword evidence="1" id="KW-0813">Transport</keyword>
<accession>A0ABV9T7H5</accession>
<dbReference type="InterPro" id="IPR037066">
    <property type="entry name" value="Plug_dom_sf"/>
</dbReference>
<keyword evidence="4" id="KW-1185">Reference proteome</keyword>
<keyword evidence="1" id="KW-0812">Transmembrane</keyword>
<dbReference type="InterPro" id="IPR012910">
    <property type="entry name" value="Plug_dom"/>
</dbReference>
<dbReference type="NCBIfam" id="TIGR04057">
    <property type="entry name" value="SusC_RagA_signa"/>
    <property type="match status" value="1"/>
</dbReference>
<dbReference type="Gene3D" id="2.170.130.10">
    <property type="entry name" value="TonB-dependent receptor, plug domain"/>
    <property type="match status" value="1"/>
</dbReference>
<dbReference type="SUPFAM" id="SSF56935">
    <property type="entry name" value="Porins"/>
    <property type="match status" value="1"/>
</dbReference>
<reference evidence="4" key="1">
    <citation type="journal article" date="2019" name="Int. J. Syst. Evol. Microbiol.">
        <title>The Global Catalogue of Microorganisms (GCM) 10K type strain sequencing project: providing services to taxonomists for standard genome sequencing and annotation.</title>
        <authorList>
            <consortium name="The Broad Institute Genomics Platform"/>
            <consortium name="The Broad Institute Genome Sequencing Center for Infectious Disease"/>
            <person name="Wu L."/>
            <person name="Ma J."/>
        </authorList>
    </citation>
    <scope>NUCLEOTIDE SEQUENCE [LARGE SCALE GENOMIC DNA]</scope>
    <source>
        <strain evidence="4">CGMCC 4.7466</strain>
    </source>
</reference>
<dbReference type="InterPro" id="IPR023997">
    <property type="entry name" value="TonB-dep_OMP_SusC/RagA_CS"/>
</dbReference>
<gene>
    <name evidence="3" type="ORF">ACFPFU_23600</name>
</gene>
<organism evidence="3 4">
    <name type="scientific">Negadavirga shengliensis</name>
    <dbReference type="NCBI Taxonomy" id="1389218"/>
    <lineage>
        <taxon>Bacteria</taxon>
        <taxon>Pseudomonadati</taxon>
        <taxon>Bacteroidota</taxon>
        <taxon>Cytophagia</taxon>
        <taxon>Cytophagales</taxon>
        <taxon>Cyclobacteriaceae</taxon>
        <taxon>Negadavirga</taxon>
    </lineage>
</organism>
<evidence type="ECO:0000256" key="1">
    <source>
        <dbReference type="PROSITE-ProRule" id="PRU01360"/>
    </source>
</evidence>
<name>A0ABV9T7H5_9BACT</name>
<dbReference type="Gene3D" id="2.60.40.1120">
    <property type="entry name" value="Carboxypeptidase-like, regulatory domain"/>
    <property type="match status" value="1"/>
</dbReference>
<evidence type="ECO:0000313" key="4">
    <source>
        <dbReference type="Proteomes" id="UP001595818"/>
    </source>
</evidence>
<keyword evidence="1" id="KW-0472">Membrane</keyword>
<comment type="caution">
    <text evidence="3">The sequence shown here is derived from an EMBL/GenBank/DDBJ whole genome shotgun (WGS) entry which is preliminary data.</text>
</comment>
<comment type="subcellular location">
    <subcellularLocation>
        <location evidence="1">Cell outer membrane</location>
        <topology evidence="1">Multi-pass membrane protein</topology>
    </subcellularLocation>
</comment>
<evidence type="ECO:0000259" key="2">
    <source>
        <dbReference type="Pfam" id="PF07715"/>
    </source>
</evidence>
<proteinExistence type="inferred from homology"/>
<comment type="similarity">
    <text evidence="1">Belongs to the TonB-dependent receptor family.</text>
</comment>
<protein>
    <submittedName>
        <fullName evidence="3">SusC/RagA family TonB-linked outer membrane protein</fullName>
    </submittedName>
</protein>
<dbReference type="RefSeq" id="WP_377068818.1">
    <property type="nucleotide sequence ID" value="NZ_JBHSJJ010000021.1"/>
</dbReference>
<dbReference type="Proteomes" id="UP001595818">
    <property type="component" value="Unassembled WGS sequence"/>
</dbReference>
<dbReference type="InterPro" id="IPR039426">
    <property type="entry name" value="TonB-dep_rcpt-like"/>
</dbReference>
<keyword evidence="1" id="KW-1134">Transmembrane beta strand</keyword>
<dbReference type="EMBL" id="JBHSJJ010000021">
    <property type="protein sequence ID" value="MFC4874709.1"/>
    <property type="molecule type" value="Genomic_DNA"/>
</dbReference>
<feature type="domain" description="TonB-dependent receptor plug" evidence="2">
    <location>
        <begin position="160"/>
        <end position="265"/>
    </location>
</feature>
<dbReference type="Pfam" id="PF07715">
    <property type="entry name" value="Plug"/>
    <property type="match status" value="1"/>
</dbReference>
<sequence>MKKSLHCKGRSRVPQVALICLLLHGVPLWMEVSAAGTDRISEPRFSKERGFLHHEEFDRYSGSQDREREIRGAVYIEGANDALPGASVLVEGTSIGTVTDMDGQFSLTVPENATTLVVSYLGFQTQRVSIGERAVIEVFLQEDASSLDEVIVVGYGTQKKVNLTGAVSQVGSEVFEDRPMPNVTRGLQGTIPNLNIRMTDGKPTRGSSYNVRGTTSIGAGGQALVLIDGVPGDPDLLNPNDIESVSVLKDASSAAIYGARGSFGVVLITTKRPQQERTVVNYTSAYSLNRHTVYPKLVTEGYPWAKVFNESFSSWNDYNAFPQNVNSVFPFSQDYLEELRRRHESGNVPSTDINPSNGNYVYYGNTDWLRELYADNTPSMEQQVSVSGSGDKSSYYISGRYMNQGGIFRHNPDGYDMYNIRARGSIQPLDWLRVENETMISQMDYFFPILNHPSDTPVWRRISDEAFPIAMLRNPDGTLTQNASIVFGSFISGNNHMDERRRQTRNTSRVFTNFLDGRLKVNADFTFDNILDTETKLYTPVPFSARPGEFSQRGESRMNELRDESSYTALNVYGEYTGDIDKHHFTGLLGYNYERSLLSRRFMERDGLINPALPDFSLIDGMNFQLRGGGNEWLTMGGFFRMNYNYDSKYLLEINGRYDGSSKFPQGQQFGFFPSASAGWRLSQEPFWEGVQGTVSDFKLRASYGSLGNGNISPYQFLETMGVSRSGRVLGGIRPNFTQQPNVIPDGLTWEKATTFNVGADVAFFDNKLTSEFDWYVRNTVDMFTVGLPLPGAFGASVPRGNYADLSTKGWEFTLTWRDQTGGLKPFRYDLRFILSDSRSHITRFNNPLGLIDTYYEGMEVGEIWGFVTEGFFLNEEDIANHADQSWIRVSASNTILPGDIKFADLNGDGVIDYGNSTLDDPGDRTIIGNSSLRHQFGFNANADWNNFYLGVFFQGVGSRDWMPTADNALFWGPYNRPYSWHPHDVVDNMWSEENPDAYYPRLRGYTALNSRAQLTFNQTRYLQNAAYIRLKNLTFGYNVPKPLISKLKISDVKVYFTGQNLWVWSPMFKYTRNLDPENIERSDPELASNRGQGMAYPMLKTFTLGLNITF</sequence>
<dbReference type="PROSITE" id="PS52016">
    <property type="entry name" value="TONB_DEPENDENT_REC_3"/>
    <property type="match status" value="1"/>
</dbReference>
<dbReference type="NCBIfam" id="TIGR04056">
    <property type="entry name" value="OMP_RagA_SusC"/>
    <property type="match status" value="1"/>
</dbReference>